<evidence type="ECO:0000313" key="3">
    <source>
        <dbReference type="Proteomes" id="UP001194468"/>
    </source>
</evidence>
<reference evidence="2" key="2">
    <citation type="journal article" date="2020" name="Nat. Commun.">
        <title>Large-scale genome sequencing of mycorrhizal fungi provides insights into the early evolution of symbiotic traits.</title>
        <authorList>
            <person name="Miyauchi S."/>
            <person name="Kiss E."/>
            <person name="Kuo A."/>
            <person name="Drula E."/>
            <person name="Kohler A."/>
            <person name="Sanchez-Garcia M."/>
            <person name="Morin E."/>
            <person name="Andreopoulos B."/>
            <person name="Barry K.W."/>
            <person name="Bonito G."/>
            <person name="Buee M."/>
            <person name="Carver A."/>
            <person name="Chen C."/>
            <person name="Cichocki N."/>
            <person name="Clum A."/>
            <person name="Culley D."/>
            <person name="Crous P.W."/>
            <person name="Fauchery L."/>
            <person name="Girlanda M."/>
            <person name="Hayes R.D."/>
            <person name="Keri Z."/>
            <person name="LaButti K."/>
            <person name="Lipzen A."/>
            <person name="Lombard V."/>
            <person name="Magnuson J."/>
            <person name="Maillard F."/>
            <person name="Murat C."/>
            <person name="Nolan M."/>
            <person name="Ohm R.A."/>
            <person name="Pangilinan J."/>
            <person name="Pereira M.F."/>
            <person name="Perotto S."/>
            <person name="Peter M."/>
            <person name="Pfister S."/>
            <person name="Riley R."/>
            <person name="Sitrit Y."/>
            <person name="Stielow J.B."/>
            <person name="Szollosi G."/>
            <person name="Zifcakova L."/>
            <person name="Stursova M."/>
            <person name="Spatafora J.W."/>
            <person name="Tedersoo L."/>
            <person name="Vaario L.M."/>
            <person name="Yamada A."/>
            <person name="Yan M."/>
            <person name="Wang P."/>
            <person name="Xu J."/>
            <person name="Bruns T."/>
            <person name="Baldrian P."/>
            <person name="Vilgalys R."/>
            <person name="Dunand C."/>
            <person name="Henrissat B."/>
            <person name="Grigoriev I.V."/>
            <person name="Hibbett D."/>
            <person name="Nagy L.G."/>
            <person name="Martin F.M."/>
        </authorList>
    </citation>
    <scope>NUCLEOTIDE SEQUENCE</scope>
    <source>
        <strain evidence="2">BED1</strain>
    </source>
</reference>
<reference evidence="2" key="1">
    <citation type="submission" date="2019-10" db="EMBL/GenBank/DDBJ databases">
        <authorList>
            <consortium name="DOE Joint Genome Institute"/>
            <person name="Kuo A."/>
            <person name="Miyauchi S."/>
            <person name="Kiss E."/>
            <person name="Drula E."/>
            <person name="Kohler A."/>
            <person name="Sanchez-Garcia M."/>
            <person name="Andreopoulos B."/>
            <person name="Barry K.W."/>
            <person name="Bonito G."/>
            <person name="Buee M."/>
            <person name="Carver A."/>
            <person name="Chen C."/>
            <person name="Cichocki N."/>
            <person name="Clum A."/>
            <person name="Culley D."/>
            <person name="Crous P.W."/>
            <person name="Fauchery L."/>
            <person name="Girlanda M."/>
            <person name="Hayes R."/>
            <person name="Keri Z."/>
            <person name="LaButti K."/>
            <person name="Lipzen A."/>
            <person name="Lombard V."/>
            <person name="Magnuson J."/>
            <person name="Maillard F."/>
            <person name="Morin E."/>
            <person name="Murat C."/>
            <person name="Nolan M."/>
            <person name="Ohm R."/>
            <person name="Pangilinan J."/>
            <person name="Pereira M."/>
            <person name="Perotto S."/>
            <person name="Peter M."/>
            <person name="Riley R."/>
            <person name="Sitrit Y."/>
            <person name="Stielow B."/>
            <person name="Szollosi G."/>
            <person name="Zifcakova L."/>
            <person name="Stursova M."/>
            <person name="Spatafora J.W."/>
            <person name="Tedersoo L."/>
            <person name="Vaario L.-M."/>
            <person name="Yamada A."/>
            <person name="Yan M."/>
            <person name="Wang P."/>
            <person name="Xu J."/>
            <person name="Bruns T."/>
            <person name="Baldrian P."/>
            <person name="Vilgalys R."/>
            <person name="Henrissat B."/>
            <person name="Grigoriev I.V."/>
            <person name="Hibbett D."/>
            <person name="Nagy L.G."/>
            <person name="Martin F.M."/>
        </authorList>
    </citation>
    <scope>NUCLEOTIDE SEQUENCE</scope>
    <source>
        <strain evidence="2">BED1</strain>
    </source>
</reference>
<organism evidence="2 3">
    <name type="scientific">Boletus edulis BED1</name>
    <dbReference type="NCBI Taxonomy" id="1328754"/>
    <lineage>
        <taxon>Eukaryota</taxon>
        <taxon>Fungi</taxon>
        <taxon>Dikarya</taxon>
        <taxon>Basidiomycota</taxon>
        <taxon>Agaricomycotina</taxon>
        <taxon>Agaricomycetes</taxon>
        <taxon>Agaricomycetidae</taxon>
        <taxon>Boletales</taxon>
        <taxon>Boletineae</taxon>
        <taxon>Boletaceae</taxon>
        <taxon>Boletoideae</taxon>
        <taxon>Boletus</taxon>
    </lineage>
</organism>
<evidence type="ECO:0000313" key="2">
    <source>
        <dbReference type="EMBL" id="KAF8449519.1"/>
    </source>
</evidence>
<dbReference type="AlphaFoldDB" id="A0AAD4GKL0"/>
<gene>
    <name evidence="2" type="ORF">L210DRAFT_933668</name>
</gene>
<comment type="caution">
    <text evidence="2">The sequence shown here is derived from an EMBL/GenBank/DDBJ whole genome shotgun (WGS) entry which is preliminary data.</text>
</comment>
<sequence>MITCNISTLLPNALLLNALPSHILQDPPTQCSADVPAPQELPSRLLQDPRDSIARRPLVTSHLRGSPFTPTRHRRKVLLQAAVTVYSDGQRLKACKGIYPAVPKSTTYRSDFNFNFLILDCSWAFLGLGDQRDNYCLVLDNPDVPCGLAGLGDLLYLVRWTTVLGSSEWGLDMMRFGLYYHVEYLM</sequence>
<dbReference type="Proteomes" id="UP001194468">
    <property type="component" value="Unassembled WGS sequence"/>
</dbReference>
<protein>
    <submittedName>
        <fullName evidence="2">Uncharacterized protein</fullName>
    </submittedName>
</protein>
<feature type="chain" id="PRO_5041967756" evidence="1">
    <location>
        <begin position="26"/>
        <end position="186"/>
    </location>
</feature>
<dbReference type="EMBL" id="WHUW01000003">
    <property type="protein sequence ID" value="KAF8449519.1"/>
    <property type="molecule type" value="Genomic_DNA"/>
</dbReference>
<name>A0AAD4GKL0_BOLED</name>
<keyword evidence="1" id="KW-0732">Signal</keyword>
<accession>A0AAD4GKL0</accession>
<evidence type="ECO:0000256" key="1">
    <source>
        <dbReference type="SAM" id="SignalP"/>
    </source>
</evidence>
<proteinExistence type="predicted"/>
<keyword evidence="3" id="KW-1185">Reference proteome</keyword>
<feature type="signal peptide" evidence="1">
    <location>
        <begin position="1"/>
        <end position="25"/>
    </location>
</feature>